<reference evidence="1 2" key="1">
    <citation type="submission" date="2021-06" db="EMBL/GenBank/DDBJ databases">
        <title>Caerostris extrusa draft genome.</title>
        <authorList>
            <person name="Kono N."/>
            <person name="Arakawa K."/>
        </authorList>
    </citation>
    <scope>NUCLEOTIDE SEQUENCE [LARGE SCALE GENOMIC DNA]</scope>
</reference>
<proteinExistence type="predicted"/>
<protein>
    <submittedName>
        <fullName evidence="1">Uncharacterized protein</fullName>
    </submittedName>
</protein>
<dbReference type="EMBL" id="BPLR01013189">
    <property type="protein sequence ID" value="GIY59280.1"/>
    <property type="molecule type" value="Genomic_DNA"/>
</dbReference>
<dbReference type="AlphaFoldDB" id="A0AAV4UPC7"/>
<comment type="caution">
    <text evidence="1">The sequence shown here is derived from an EMBL/GenBank/DDBJ whole genome shotgun (WGS) entry which is preliminary data.</text>
</comment>
<accession>A0AAV4UPC7</accession>
<name>A0AAV4UPC7_CAEEX</name>
<evidence type="ECO:0000313" key="2">
    <source>
        <dbReference type="Proteomes" id="UP001054945"/>
    </source>
</evidence>
<dbReference type="Proteomes" id="UP001054945">
    <property type="component" value="Unassembled WGS sequence"/>
</dbReference>
<organism evidence="1 2">
    <name type="scientific">Caerostris extrusa</name>
    <name type="common">Bark spider</name>
    <name type="synonym">Caerostris bankana</name>
    <dbReference type="NCBI Taxonomy" id="172846"/>
    <lineage>
        <taxon>Eukaryota</taxon>
        <taxon>Metazoa</taxon>
        <taxon>Ecdysozoa</taxon>
        <taxon>Arthropoda</taxon>
        <taxon>Chelicerata</taxon>
        <taxon>Arachnida</taxon>
        <taxon>Araneae</taxon>
        <taxon>Araneomorphae</taxon>
        <taxon>Entelegynae</taxon>
        <taxon>Araneoidea</taxon>
        <taxon>Araneidae</taxon>
        <taxon>Caerostris</taxon>
    </lineage>
</organism>
<keyword evidence="2" id="KW-1185">Reference proteome</keyword>
<sequence>MNRLACRLPSVSMVPGKFLWRLFGFVGRKLAARFSGQLPHCGAGNEKKQIERQLRFGRSGAQALTKGKMIFLLRNGVKFVSFR</sequence>
<gene>
    <name evidence="1" type="ORF">CEXT_158541</name>
</gene>
<evidence type="ECO:0000313" key="1">
    <source>
        <dbReference type="EMBL" id="GIY59280.1"/>
    </source>
</evidence>